<dbReference type="Proteomes" id="UP000292781">
    <property type="component" value="Unassembled WGS sequence"/>
</dbReference>
<dbReference type="EMBL" id="SJFN01000004">
    <property type="protein sequence ID" value="TBW40290.1"/>
    <property type="molecule type" value="Genomic_DNA"/>
</dbReference>
<protein>
    <submittedName>
        <fullName evidence="1">Uncharacterized protein</fullName>
    </submittedName>
</protein>
<dbReference type="AlphaFoldDB" id="A0A4Q9VVT4"/>
<gene>
    <name evidence="1" type="ORF">EYW49_03665</name>
</gene>
<name>A0A4Q9VVT4_9HYPH</name>
<keyword evidence="2" id="KW-1185">Reference proteome</keyword>
<reference evidence="1 2" key="1">
    <citation type="submission" date="2019-02" db="EMBL/GenBank/DDBJ databases">
        <title>Siculibacillus lacustris gen. nov., sp. nov., a new rosette-forming bacterium isolated from a freshwater crater lake (Lake St. Ana, Romania).</title>
        <authorList>
            <person name="Felfoldi T."/>
            <person name="Marton Z."/>
            <person name="Szabo A."/>
            <person name="Mentes A."/>
            <person name="Boka K."/>
            <person name="Marialigeti K."/>
            <person name="Mathe I."/>
            <person name="Koncz M."/>
            <person name="Schumann P."/>
            <person name="Toth E."/>
        </authorList>
    </citation>
    <scope>NUCLEOTIDE SEQUENCE [LARGE SCALE GENOMIC DNA]</scope>
    <source>
        <strain evidence="1 2">SA-279</strain>
    </source>
</reference>
<evidence type="ECO:0000313" key="2">
    <source>
        <dbReference type="Proteomes" id="UP000292781"/>
    </source>
</evidence>
<comment type="caution">
    <text evidence="1">The sequence shown here is derived from an EMBL/GenBank/DDBJ whole genome shotgun (WGS) entry which is preliminary data.</text>
</comment>
<accession>A0A4Q9VVT4</accession>
<sequence>MDPLFAIGDSVSYGDRHEGRSLHFTVVKVMPVEHAVQTYRIRDDGEAFERAVPESALTRIEASPEAKLFDH</sequence>
<proteinExistence type="predicted"/>
<dbReference type="OrthoDB" id="8282301at2"/>
<evidence type="ECO:0000313" key="1">
    <source>
        <dbReference type="EMBL" id="TBW40290.1"/>
    </source>
</evidence>
<organism evidence="1 2">
    <name type="scientific">Siculibacillus lacustris</name>
    <dbReference type="NCBI Taxonomy" id="1549641"/>
    <lineage>
        <taxon>Bacteria</taxon>
        <taxon>Pseudomonadati</taxon>
        <taxon>Pseudomonadota</taxon>
        <taxon>Alphaproteobacteria</taxon>
        <taxon>Hyphomicrobiales</taxon>
        <taxon>Ancalomicrobiaceae</taxon>
        <taxon>Siculibacillus</taxon>
    </lineage>
</organism>
<dbReference type="RefSeq" id="WP_131306317.1">
    <property type="nucleotide sequence ID" value="NZ_SJFN01000004.1"/>
</dbReference>